<evidence type="ECO:0000256" key="3">
    <source>
        <dbReference type="ARBA" id="ARBA00022985"/>
    </source>
</evidence>
<dbReference type="PANTHER" id="PTHR42866:SF2">
    <property type="entry name" value="3-DEOXY-MANNO-OCTULOSONATE CYTIDYLYLTRANSFERASE, MITOCHONDRIAL"/>
    <property type="match status" value="1"/>
</dbReference>
<evidence type="ECO:0000313" key="4">
    <source>
        <dbReference type="EMBL" id="MFL9840003.1"/>
    </source>
</evidence>
<dbReference type="InterPro" id="IPR004528">
    <property type="entry name" value="KdsB"/>
</dbReference>
<keyword evidence="5" id="KW-1185">Reference proteome</keyword>
<evidence type="ECO:0000256" key="1">
    <source>
        <dbReference type="ARBA" id="ARBA00022679"/>
    </source>
</evidence>
<sequence length="269" mass="28260">MSASSDVDRATAARILIVVPARFGSQRFPGKPLVGIKGPTGAKPLIQWSWEAASTAQDRADILVATDDARIAQVVRGFGGAVAMTDSALRNGTERCAAVLSQLDAAPDLVVNLQGDSPLVAQAQIDALIDAWLETGAPVLTPYLTCDAVIGPALMADHAAGRVGGTTVVSDLAGNALYFSKRPVPFGVADGQGLKLHLGLYAYTPSALHHYASRAPGPLEKAEGLEQLRFLEHGIPIRLVEVERPSSGFWEVNNPEDVPLVEEALAARG</sequence>
<dbReference type="Pfam" id="PF02348">
    <property type="entry name" value="CTP_transf_3"/>
    <property type="match status" value="1"/>
</dbReference>
<comment type="caution">
    <text evidence="4">The sequence shown here is derived from an EMBL/GenBank/DDBJ whole genome shotgun (WGS) entry which is preliminary data.</text>
</comment>
<organism evidence="4 5">
    <name type="scientific">Sphingomonas plantiphila</name>
    <dbReference type="NCBI Taxonomy" id="3163295"/>
    <lineage>
        <taxon>Bacteria</taxon>
        <taxon>Pseudomonadati</taxon>
        <taxon>Pseudomonadota</taxon>
        <taxon>Alphaproteobacteria</taxon>
        <taxon>Sphingomonadales</taxon>
        <taxon>Sphingomonadaceae</taxon>
        <taxon>Sphingomonas</taxon>
    </lineage>
</organism>
<dbReference type="NCBIfam" id="NF003950">
    <property type="entry name" value="PRK05450.1-3"/>
    <property type="match status" value="1"/>
</dbReference>
<dbReference type="InterPro" id="IPR029044">
    <property type="entry name" value="Nucleotide-diphossugar_trans"/>
</dbReference>
<proteinExistence type="predicted"/>
<gene>
    <name evidence="4" type="ORF">ABS767_03415</name>
</gene>
<dbReference type="NCBIfam" id="NF003952">
    <property type="entry name" value="PRK05450.1-5"/>
    <property type="match status" value="1"/>
</dbReference>
<dbReference type="PANTHER" id="PTHR42866">
    <property type="entry name" value="3-DEOXY-MANNO-OCTULOSONATE CYTIDYLYLTRANSFERASE"/>
    <property type="match status" value="1"/>
</dbReference>
<dbReference type="EMBL" id="JBELQC010000001">
    <property type="protein sequence ID" value="MFL9840003.1"/>
    <property type="molecule type" value="Genomic_DNA"/>
</dbReference>
<keyword evidence="1" id="KW-0808">Transferase</keyword>
<evidence type="ECO:0000256" key="2">
    <source>
        <dbReference type="ARBA" id="ARBA00022695"/>
    </source>
</evidence>
<dbReference type="SUPFAM" id="SSF53448">
    <property type="entry name" value="Nucleotide-diphospho-sugar transferases"/>
    <property type="match status" value="1"/>
</dbReference>
<keyword evidence="3" id="KW-0448">Lipopolysaccharide biosynthesis</keyword>
<keyword evidence="2 4" id="KW-0548">Nucleotidyltransferase</keyword>
<protein>
    <submittedName>
        <fullName evidence="4">3-deoxy-manno-octulosonate cytidylyltransferase</fullName>
    </submittedName>
</protein>
<reference evidence="4 5" key="1">
    <citation type="submission" date="2024-06" db="EMBL/GenBank/DDBJ databases">
        <authorList>
            <person name="Kaempfer P."/>
            <person name="Viver T."/>
        </authorList>
    </citation>
    <scope>NUCLEOTIDE SEQUENCE [LARGE SCALE GENOMIC DNA]</scope>
    <source>
        <strain evidence="4 5">ST-64</strain>
    </source>
</reference>
<evidence type="ECO:0000313" key="5">
    <source>
        <dbReference type="Proteomes" id="UP001629244"/>
    </source>
</evidence>
<dbReference type="InterPro" id="IPR003329">
    <property type="entry name" value="Cytidylyl_trans"/>
</dbReference>
<accession>A0ABW8YLI2</accession>
<dbReference type="CDD" id="cd02517">
    <property type="entry name" value="CMP-KDO-Synthetase"/>
    <property type="match status" value="1"/>
</dbReference>
<dbReference type="RefSeq" id="WP_408076961.1">
    <property type="nucleotide sequence ID" value="NZ_JBELQC010000001.1"/>
</dbReference>
<dbReference type="Proteomes" id="UP001629244">
    <property type="component" value="Unassembled WGS sequence"/>
</dbReference>
<name>A0ABW8YLI2_9SPHN</name>
<dbReference type="GO" id="GO:0016779">
    <property type="term" value="F:nucleotidyltransferase activity"/>
    <property type="evidence" value="ECO:0007669"/>
    <property type="project" value="UniProtKB-KW"/>
</dbReference>
<dbReference type="Gene3D" id="3.90.550.10">
    <property type="entry name" value="Spore Coat Polysaccharide Biosynthesis Protein SpsA, Chain A"/>
    <property type="match status" value="1"/>
</dbReference>